<evidence type="ECO:0000256" key="2">
    <source>
        <dbReference type="SAM" id="Phobius"/>
    </source>
</evidence>
<feature type="non-terminal residue" evidence="3">
    <location>
        <position position="1"/>
    </location>
</feature>
<name>A0A1B6NU80_9ZZZZ</name>
<evidence type="ECO:0000313" key="3">
    <source>
        <dbReference type="EMBL" id="KTF06881.1"/>
    </source>
</evidence>
<sequence length="55" mass="6390">RSKNYEPKITVNTVTIAPIPAFLAVLVHRQFRNKHQKRGNNKKQQAYAKAYVKPK</sequence>
<comment type="caution">
    <text evidence="3">The sequence shown here is derived from an EMBL/GenBank/DDBJ whole genome shotgun (WGS) entry which is preliminary data.</text>
</comment>
<feature type="region of interest" description="Disordered" evidence="1">
    <location>
        <begin position="33"/>
        <end position="55"/>
    </location>
</feature>
<accession>A0A1B6NU80</accession>
<evidence type="ECO:0000256" key="1">
    <source>
        <dbReference type="SAM" id="MobiDB-lite"/>
    </source>
</evidence>
<protein>
    <submittedName>
        <fullName evidence="3">Uncharacterized protein</fullName>
    </submittedName>
</protein>
<keyword evidence="2" id="KW-0812">Transmembrane</keyword>
<dbReference type="AlphaFoldDB" id="A0A1B6NU80"/>
<keyword evidence="2" id="KW-0472">Membrane</keyword>
<proteinExistence type="predicted"/>
<keyword evidence="2" id="KW-1133">Transmembrane helix</keyword>
<dbReference type="EMBL" id="AYSL01000887">
    <property type="protein sequence ID" value="KTF06881.1"/>
    <property type="molecule type" value="Genomic_DNA"/>
</dbReference>
<gene>
    <name evidence="3" type="ORF">MGSAQ_001630</name>
</gene>
<organism evidence="3">
    <name type="scientific">marine sediment metagenome</name>
    <dbReference type="NCBI Taxonomy" id="412755"/>
    <lineage>
        <taxon>unclassified sequences</taxon>
        <taxon>metagenomes</taxon>
        <taxon>ecological metagenomes</taxon>
    </lineage>
</organism>
<reference evidence="3" key="1">
    <citation type="submission" date="2013-11" db="EMBL/GenBank/DDBJ databases">
        <title>Microbial diversity, functional groups and degradation webs in Northern and Southern Mediterranean and Red Sea marine crude oil polluted sites.</title>
        <authorList>
            <person name="Daffonchio D."/>
            <person name="Mapelli F."/>
            <person name="Ferrer M."/>
            <person name="Richter M."/>
            <person name="Cherif A."/>
            <person name="Malkawi H.I."/>
            <person name="Yakimov M.M."/>
            <person name="Abdel-Fattah Y.R."/>
            <person name="Blaghen M."/>
            <person name="Golyshin P.N."/>
            <person name="Kalogerakis N."/>
            <person name="Boon N."/>
            <person name="Magagnini M."/>
            <person name="Fava F."/>
        </authorList>
    </citation>
    <scope>NUCLEOTIDE SEQUENCE</scope>
</reference>
<feature type="compositionally biased region" description="Low complexity" evidence="1">
    <location>
        <begin position="42"/>
        <end position="55"/>
    </location>
</feature>
<feature type="transmembrane region" description="Helical" evidence="2">
    <location>
        <begin position="12"/>
        <end position="28"/>
    </location>
</feature>